<feature type="coiled-coil region" evidence="7">
    <location>
        <begin position="69"/>
        <end position="96"/>
    </location>
</feature>
<evidence type="ECO:0000256" key="2">
    <source>
        <dbReference type="ARBA" id="ARBA00008848"/>
    </source>
</evidence>
<dbReference type="GO" id="GO:0007021">
    <property type="term" value="P:tubulin complex assembly"/>
    <property type="evidence" value="ECO:0007669"/>
    <property type="project" value="TreeGrafter"/>
</dbReference>
<dbReference type="SMART" id="SM00673">
    <property type="entry name" value="CARP"/>
    <property type="match status" value="2"/>
</dbReference>
<evidence type="ECO:0000259" key="9">
    <source>
        <dbReference type="PROSITE" id="PS51329"/>
    </source>
</evidence>
<evidence type="ECO:0000256" key="5">
    <source>
        <dbReference type="ARBA" id="ARBA00023186"/>
    </source>
</evidence>
<keyword evidence="7" id="KW-0175">Coiled coil</keyword>
<feature type="non-terminal residue" evidence="10">
    <location>
        <position position="1"/>
    </location>
</feature>
<organism evidence="10 11">
    <name type="scientific">Tetrabaena socialis</name>
    <dbReference type="NCBI Taxonomy" id="47790"/>
    <lineage>
        <taxon>Eukaryota</taxon>
        <taxon>Viridiplantae</taxon>
        <taxon>Chlorophyta</taxon>
        <taxon>core chlorophytes</taxon>
        <taxon>Chlorophyceae</taxon>
        <taxon>CS clade</taxon>
        <taxon>Chlamydomonadales</taxon>
        <taxon>Tetrabaenaceae</taxon>
        <taxon>Tetrabaena</taxon>
    </lineage>
</organism>
<name>A0A2J7ZUX5_9CHLO</name>
<dbReference type="PROSITE" id="PS51329">
    <property type="entry name" value="C_CAP_COFACTOR_C"/>
    <property type="match status" value="1"/>
</dbReference>
<dbReference type="Gene3D" id="2.160.20.70">
    <property type="match status" value="1"/>
</dbReference>
<evidence type="ECO:0000256" key="1">
    <source>
        <dbReference type="ARBA" id="ARBA00004496"/>
    </source>
</evidence>
<evidence type="ECO:0000256" key="4">
    <source>
        <dbReference type="ARBA" id="ARBA00022990"/>
    </source>
</evidence>
<accession>A0A2J7ZUX5</accession>
<gene>
    <name evidence="10" type="ORF">TSOC_009795</name>
</gene>
<dbReference type="Pfam" id="PF16752">
    <property type="entry name" value="TBCC_N"/>
    <property type="match status" value="2"/>
</dbReference>
<feature type="region of interest" description="Disordered" evidence="8">
    <location>
        <begin position="501"/>
        <end position="529"/>
    </location>
</feature>
<protein>
    <submittedName>
        <fullName evidence="10">Tubulin-specific chaperone C</fullName>
    </submittedName>
</protein>
<keyword evidence="11" id="KW-1185">Reference proteome</keyword>
<feature type="domain" description="C-CAP/cofactor C-like" evidence="9">
    <location>
        <begin position="315"/>
        <end position="467"/>
    </location>
</feature>
<dbReference type="EMBL" id="PGGS01000426">
    <property type="protein sequence ID" value="PNH04075.1"/>
    <property type="molecule type" value="Genomic_DNA"/>
</dbReference>
<comment type="subcellular location">
    <subcellularLocation>
        <location evidence="1">Cytoplasm</location>
    </subcellularLocation>
</comment>
<comment type="subunit">
    <text evidence="6">Supercomplex made of cofactors A to E. Cofactors A and D function by capturing and stabilizing tubulin in a quasi-native conformation. Cofactor E binds to the cofactor D-tubulin complex; interaction with cofactor C then causes the release of tubulin polypeptides that are committed to the native state.</text>
</comment>
<comment type="caution">
    <text evidence="10">The sequence shown here is derived from an EMBL/GenBank/DDBJ whole genome shotgun (WGS) entry which is preliminary data.</text>
</comment>
<feature type="compositionally biased region" description="Pro residues" evidence="8">
    <location>
        <begin position="1"/>
        <end position="10"/>
    </location>
</feature>
<dbReference type="Pfam" id="PF07986">
    <property type="entry name" value="TBCC"/>
    <property type="match status" value="1"/>
</dbReference>
<dbReference type="AlphaFoldDB" id="A0A2J7ZUX5"/>
<feature type="region of interest" description="Disordered" evidence="8">
    <location>
        <begin position="250"/>
        <end position="295"/>
    </location>
</feature>
<dbReference type="InterPro" id="IPR006599">
    <property type="entry name" value="CARP_motif"/>
</dbReference>
<dbReference type="GO" id="GO:0015631">
    <property type="term" value="F:tubulin binding"/>
    <property type="evidence" value="ECO:0007669"/>
    <property type="project" value="InterPro"/>
</dbReference>
<evidence type="ECO:0000256" key="8">
    <source>
        <dbReference type="SAM" id="MobiDB-lite"/>
    </source>
</evidence>
<keyword evidence="5" id="KW-0143">Chaperone</keyword>
<evidence type="ECO:0000256" key="3">
    <source>
        <dbReference type="ARBA" id="ARBA00022490"/>
    </source>
</evidence>
<feature type="compositionally biased region" description="Low complexity" evidence="8">
    <location>
        <begin position="250"/>
        <end position="278"/>
    </location>
</feature>
<keyword evidence="3" id="KW-0963">Cytoplasm</keyword>
<dbReference type="GO" id="GO:0005737">
    <property type="term" value="C:cytoplasm"/>
    <property type="evidence" value="ECO:0007669"/>
    <property type="project" value="UniProtKB-SubCell"/>
</dbReference>
<keyword evidence="4" id="KW-0007">Acetylation</keyword>
<dbReference type="OrthoDB" id="194775at2759"/>
<evidence type="ECO:0000256" key="6">
    <source>
        <dbReference type="ARBA" id="ARBA00026055"/>
    </source>
</evidence>
<proteinExistence type="inferred from homology"/>
<comment type="similarity">
    <text evidence="2">Belongs to the TBCC family.</text>
</comment>
<dbReference type="InterPro" id="IPR038397">
    <property type="entry name" value="TBCC_N_sf"/>
</dbReference>
<dbReference type="Proteomes" id="UP000236333">
    <property type="component" value="Unassembled WGS sequence"/>
</dbReference>
<reference evidence="10 11" key="1">
    <citation type="journal article" date="2017" name="Mol. Biol. Evol.">
        <title>The 4-celled Tetrabaena socialis nuclear genome reveals the essential components for genetic control of cell number at the origin of multicellularity in the volvocine lineage.</title>
        <authorList>
            <person name="Featherston J."/>
            <person name="Arakaki Y."/>
            <person name="Hanschen E.R."/>
            <person name="Ferris P.J."/>
            <person name="Michod R.E."/>
            <person name="Olson B.J.S.C."/>
            <person name="Nozaki H."/>
            <person name="Durand P.M."/>
        </authorList>
    </citation>
    <scope>NUCLEOTIDE SEQUENCE [LARGE SCALE GENOMIC DNA]</scope>
    <source>
        <strain evidence="10 11">NIES-571</strain>
    </source>
</reference>
<evidence type="ECO:0000313" key="11">
    <source>
        <dbReference type="Proteomes" id="UP000236333"/>
    </source>
</evidence>
<evidence type="ECO:0000313" key="10">
    <source>
        <dbReference type="EMBL" id="PNH04075.1"/>
    </source>
</evidence>
<sequence>RCIPAAPPNRPRLRGATSPAMATEPVLSAQAGSQAAELPAAVDLAAPPASADGVDAVPSPASASAAGSAAAVLDKLATLEQARKAERERRREESRAAADPRESVAQFLRAFAARQRAVEEAIQRMLTATQHHPGAAAQLHPPPAAAAASGAEAEGAVALALDVSAATPEQVAASLELLGSEALSLDQSAAAASYYLPPYDQKQCAAAVAALRAAIEGARATLAPRRRFAFGSKKVSKVKGEEVSAAAAAGAPAPAGSGPAEPSHAAATAAVPTSSTPARPGPAHHPATASASASADDDDAGAALAAAAVSDEDRALVARGRGLMGLTDARVVLRGEQLAEGGAGGDYVLLGLTRCTVLLLGRLRSLRVAGLRGCTVVAGPVTGAAFVDDVRGSRLVLATYQVRVHRTHSTDLFLRARSNPIIEHSTGVRVAPWAAAVAPEPRLQALMQAHKLGEETGCWQQVDDFGWIKAVQSPNWCIMPEAERPQELMPVPERVWETAAEAEAGERDALAAGGGPTAASACSGDADEI</sequence>
<dbReference type="GO" id="GO:0007023">
    <property type="term" value="P:post-chaperonin tubulin folding pathway"/>
    <property type="evidence" value="ECO:0007669"/>
    <property type="project" value="InterPro"/>
</dbReference>
<feature type="region of interest" description="Disordered" evidence="8">
    <location>
        <begin position="1"/>
        <end position="34"/>
    </location>
</feature>
<dbReference type="InterPro" id="IPR012945">
    <property type="entry name" value="Tubulin-bd_cofactor_C_dom"/>
</dbReference>
<dbReference type="InterPro" id="IPR031925">
    <property type="entry name" value="TBCC_N"/>
</dbReference>
<dbReference type="InterPro" id="IPR017901">
    <property type="entry name" value="C-CAP_CF_C-like"/>
</dbReference>
<evidence type="ECO:0000256" key="7">
    <source>
        <dbReference type="SAM" id="Coils"/>
    </source>
</evidence>
<dbReference type="PANTHER" id="PTHR15139">
    <property type="entry name" value="TUBULIN FOLDING COFACTOR C"/>
    <property type="match status" value="1"/>
</dbReference>
<dbReference type="InterPro" id="IPR027684">
    <property type="entry name" value="TBCC"/>
</dbReference>
<dbReference type="Gene3D" id="1.20.58.1250">
    <property type="entry name" value="Tubulin Binding Cofactor C, N-terminal domain"/>
    <property type="match status" value="1"/>
</dbReference>
<dbReference type="PANTHER" id="PTHR15139:SF0">
    <property type="entry name" value="TUBULIN-SPECIFIC CHAPERONE C"/>
    <property type="match status" value="1"/>
</dbReference>
<dbReference type="InterPro" id="IPR016098">
    <property type="entry name" value="CAP/MinC_C"/>
</dbReference>